<name>A0A9E5A297_9EURY</name>
<dbReference type="Pfam" id="PF14907">
    <property type="entry name" value="NTP_transf_5"/>
    <property type="match status" value="1"/>
</dbReference>
<dbReference type="RefSeq" id="WP_048082734.1">
    <property type="nucleotide sequence ID" value="NZ_JAPVER010000020.1"/>
</dbReference>
<keyword evidence="3" id="KW-1185">Reference proteome</keyword>
<evidence type="ECO:0000313" key="3">
    <source>
        <dbReference type="Proteomes" id="UP001068021"/>
    </source>
</evidence>
<proteinExistence type="predicted"/>
<dbReference type="Gene3D" id="3.30.460.40">
    <property type="match status" value="1"/>
</dbReference>
<evidence type="ECO:0000313" key="1">
    <source>
        <dbReference type="EMBL" id="MCZ3367524.1"/>
    </source>
</evidence>
<dbReference type="InterPro" id="IPR039498">
    <property type="entry name" value="NTP_transf_5"/>
</dbReference>
<sequence length="396" mass="45926">MSIFNATHKYETIKLRPEDELLLCCARTDVNPEIRDKVLFLIQKKLDWDYLLDLASRHRLLPLLYHNLNLICPELVPEDILGELKDYFNVNVCKNLMMTGELIKVLDLLESEGITAIPYKGPVLASMAYGNIGLRQFNDIDLFIDKSDIQNIIKLLTSNGYKLLFGAKNLDDLTYIKTQRECLFVSNNGILIEFHWNSQGPHISIKNSQNLLYDPKELVEINMNNQNILSFSPENLLLILCLHNAKHHWDYLSWICDISELIQTSDINWPQVIEKADKLGIKRILFINLILVRNILGLNISEEISYHIVSDSKAKKLSFQIEGRIFNQKSVNIFEKSLFDLRKRENVLYAVNDCIKSLTSPSYADFKDMFLPKFLFPLYYLIRPILLLKRYGKGPL</sequence>
<dbReference type="EMBL" id="JAPVER010000020">
    <property type="protein sequence ID" value="MCZ3367524.1"/>
    <property type="molecule type" value="Genomic_DNA"/>
</dbReference>
<dbReference type="Proteomes" id="UP001068021">
    <property type="component" value="Unassembled WGS sequence"/>
</dbReference>
<dbReference type="Proteomes" id="UP001074446">
    <property type="component" value="Unassembled WGS sequence"/>
</dbReference>
<dbReference type="EMBL" id="JAPVES010000030">
    <property type="protein sequence ID" value="MCZ3373328.1"/>
    <property type="molecule type" value="Genomic_DNA"/>
</dbReference>
<gene>
    <name evidence="2" type="ORF">O3H35_11845</name>
    <name evidence="1" type="ORF">O3H54_16645</name>
</gene>
<organism evidence="1 3">
    <name type="scientific">Methanobacterium veterum</name>
    <dbReference type="NCBI Taxonomy" id="408577"/>
    <lineage>
        <taxon>Archaea</taxon>
        <taxon>Methanobacteriati</taxon>
        <taxon>Methanobacteriota</taxon>
        <taxon>Methanomada group</taxon>
        <taxon>Methanobacteria</taxon>
        <taxon>Methanobacteriales</taxon>
        <taxon>Methanobacteriaceae</taxon>
        <taxon>Methanobacterium</taxon>
    </lineage>
</organism>
<evidence type="ECO:0000313" key="2">
    <source>
        <dbReference type="EMBL" id="MCZ3373328.1"/>
    </source>
</evidence>
<reference evidence="1" key="1">
    <citation type="submission" date="2022-12" db="EMBL/GenBank/DDBJ databases">
        <title>Reclassification of two methanogenic archaea species isolated from the Kolyma lowland permafrost.</title>
        <authorList>
            <person name="Trubitsyn V.E."/>
            <person name="Rivkina E.M."/>
            <person name="Shcherbakova V.A."/>
        </authorList>
    </citation>
    <scope>NUCLEOTIDE SEQUENCE</scope>
    <source>
        <strain evidence="1">M2</strain>
        <strain evidence="2">MK4</strain>
    </source>
</reference>
<protein>
    <submittedName>
        <fullName evidence="1">Nucleotidyltransferase family protein</fullName>
    </submittedName>
</protein>
<accession>A0A9E5A297</accession>
<comment type="caution">
    <text evidence="1">The sequence shown here is derived from an EMBL/GenBank/DDBJ whole genome shotgun (WGS) entry which is preliminary data.</text>
</comment>
<dbReference type="AlphaFoldDB" id="A0A9E5A297"/>